<dbReference type="PANTHER" id="PTHR33099">
    <property type="entry name" value="FE2OG DIOXYGENASE DOMAIN-CONTAINING PROTEIN"/>
    <property type="match status" value="1"/>
</dbReference>
<comment type="caution">
    <text evidence="2">The sequence shown here is derived from an EMBL/GenBank/DDBJ whole genome shotgun (WGS) entry which is preliminary data.</text>
</comment>
<accession>A0A4R0RK30</accession>
<evidence type="ECO:0000256" key="1">
    <source>
        <dbReference type="SAM" id="MobiDB-lite"/>
    </source>
</evidence>
<keyword evidence="3" id="KW-1185">Reference proteome</keyword>
<feature type="compositionally biased region" description="Polar residues" evidence="1">
    <location>
        <begin position="1242"/>
        <end position="1252"/>
    </location>
</feature>
<organism evidence="2 3">
    <name type="scientific">Steccherinum ochraceum</name>
    <dbReference type="NCBI Taxonomy" id="92696"/>
    <lineage>
        <taxon>Eukaryota</taxon>
        <taxon>Fungi</taxon>
        <taxon>Dikarya</taxon>
        <taxon>Basidiomycota</taxon>
        <taxon>Agaricomycotina</taxon>
        <taxon>Agaricomycetes</taxon>
        <taxon>Polyporales</taxon>
        <taxon>Steccherinaceae</taxon>
        <taxon>Steccherinum</taxon>
    </lineage>
</organism>
<evidence type="ECO:0000313" key="2">
    <source>
        <dbReference type="EMBL" id="TCD67253.1"/>
    </source>
</evidence>
<gene>
    <name evidence="2" type="ORF">EIP91_000330</name>
</gene>
<dbReference type="Proteomes" id="UP000292702">
    <property type="component" value="Unassembled WGS sequence"/>
</dbReference>
<dbReference type="PANTHER" id="PTHR33099:SF7">
    <property type="entry name" value="MYND-TYPE DOMAIN-CONTAINING PROTEIN"/>
    <property type="match status" value="1"/>
</dbReference>
<feature type="region of interest" description="Disordered" evidence="1">
    <location>
        <begin position="1204"/>
        <end position="1279"/>
    </location>
</feature>
<dbReference type="AlphaFoldDB" id="A0A4R0RK30"/>
<dbReference type="EMBL" id="RWJN01000104">
    <property type="protein sequence ID" value="TCD67253.1"/>
    <property type="molecule type" value="Genomic_DNA"/>
</dbReference>
<dbReference type="OrthoDB" id="124582at2759"/>
<reference evidence="2 3" key="1">
    <citation type="submission" date="2018-11" db="EMBL/GenBank/DDBJ databases">
        <title>Genome assembly of Steccherinum ochraceum LE-BIN_3174, the white-rot fungus of the Steccherinaceae family (The Residual Polyporoid clade, Polyporales, Basidiomycota).</title>
        <authorList>
            <person name="Fedorova T.V."/>
            <person name="Glazunova O.A."/>
            <person name="Landesman E.O."/>
            <person name="Moiseenko K.V."/>
            <person name="Psurtseva N.V."/>
            <person name="Savinova O.S."/>
            <person name="Shakhova N.V."/>
            <person name="Tyazhelova T.V."/>
            <person name="Vasina D.V."/>
        </authorList>
    </citation>
    <scope>NUCLEOTIDE SEQUENCE [LARGE SCALE GENOMIC DNA]</scope>
    <source>
        <strain evidence="2 3">LE-BIN_3174</strain>
    </source>
</reference>
<protein>
    <submittedName>
        <fullName evidence="2">Uncharacterized protein</fullName>
    </submittedName>
</protein>
<proteinExistence type="predicted"/>
<evidence type="ECO:0000313" key="3">
    <source>
        <dbReference type="Proteomes" id="UP000292702"/>
    </source>
</evidence>
<sequence>MATAEVNPAPNIDIRVTYAFLFLFIDHDPFPNSSSFYLPLNPDSRPTLKTVLAKSANPALPVEGLGTIGLPLGEKDAKIIKYLAESQHGSSKKRKHDAEEVGKVVTGFHASLVKTRNLDWEAFLTRIVGDACTALGINSYSSHPRCELHELLLYDPGTHSLPRAQPENVDGTFAKLLIFLPSESTGGSCHLSHDGISTVYDFDKTSVHGLTAIAWRTGVTYEIKPLTSGSRFALAYNLVHTTTSPPPALVSNAACIAQLRQIVDAWEKSSKKSAPRQIVYLLKEDYRDYKLSVLRGEDAQKVSTLAEHAKTMGFHVGLSSVLCEVDGYATKPTGSAYPYHRAQVGFSEVLSREASVWNLVDLDGKKISESFSVEGGSDTIPANLAEIVESGTHDDQDYDGDTIDEEGSLTRWYSRTVMGLRVLTLRDSQSQLERCLGGWDFNASFSFDSIYEETPSLALQVEGLGQIGLPLVERDALTIKDVAQSLAGPSKERRRTKSKVQKGPWEIDGALVKTENPAWQEFLSRVTKSVYSTLNIKTTTPLAQRDLHKLVLYGPGSQLAAQEEPDQVDGHFATLVVVLPSKYTGGAAHLSHEDNSICYDHSGTSAFQTAVMAWYTGVAAEVREVTSGYQLALVYNLVQTATSPPPSLDNISSSPNQLREILHAWKLSKDDVSAAPTPRQILWLLEHKYSGKALHKGSRSLKGMDARKLAVFSKEAQSLGFHLGLANVVIMLEESSPPDESDFDRDGESGSDDGYLSRWHSRTVIVAWPHHHNFAIRFADPGDPFKICEAISRMTNKKRTSEDAQLVDLALDLAKRASPSVAKSVCNVALLWKDLPLWRRAVHACSPHHPKGLAIFEDTTFFVDRNYVISKVSPLILDAISAFGFRKVQDSLDIMVKEDKRNSCCFQFLDALKTWAMTRPKTVSSLVLPWVESSRDFITDNLRSPYSPDDDLFISLALENGGLSYLTNHILPQVMEVADGEFLRDLVVKAFNESGFQQSSNVKSRKLSEVMRVAIGRADINTYDGLNVRYGSVDSRPQNLNYAVEYFQACLERFDHLIPLIFDRVLDTSEEDGEEDEMYEVKRVERVLLPLLDSFLEEFKTRPKALSALDLSAPIEAVIKARWRALAERREGTINERLQNLTKVAALPGGSQAFATLAMPRLKQASLSAATIAFLVESLRSHLSSNVLLSEARFALQTCIDELNSLRANPPPPSTKRARQSHPAEVPVATSSRSSSRRRSHPQTVTAASQATRARPAPQVEPPAKRRKTSTYIARDDEE</sequence>
<name>A0A4R0RK30_9APHY</name>